<dbReference type="AlphaFoldDB" id="A0A250FRX4"/>
<dbReference type="Proteomes" id="UP000217250">
    <property type="component" value="Chromosome"/>
</dbReference>
<dbReference type="RefSeq" id="WP_095910095.1">
    <property type="nucleotide sequence ID" value="NZ_CAUOUD010000010.1"/>
</dbReference>
<reference evidence="3" key="1">
    <citation type="submission" date="2017-06" db="EMBL/GenBank/DDBJ databases">
        <title>Capnocytophaga spp. assemblies.</title>
        <authorList>
            <person name="Gulvik C.A."/>
        </authorList>
    </citation>
    <scope>NUCLEOTIDE SEQUENCE [LARGE SCALE GENOMIC DNA]</scope>
    <source>
        <strain evidence="3">H1496</strain>
    </source>
</reference>
<evidence type="ECO:0000313" key="2">
    <source>
        <dbReference type="EMBL" id="ATA86756.1"/>
    </source>
</evidence>
<proteinExistence type="predicted"/>
<organism evidence="2 3">
    <name type="scientific">Capnocytophaga gingivalis</name>
    <dbReference type="NCBI Taxonomy" id="1017"/>
    <lineage>
        <taxon>Bacteria</taxon>
        <taxon>Pseudomonadati</taxon>
        <taxon>Bacteroidota</taxon>
        <taxon>Flavobacteriia</taxon>
        <taxon>Flavobacteriales</taxon>
        <taxon>Flavobacteriaceae</taxon>
        <taxon>Capnocytophaga</taxon>
    </lineage>
</organism>
<evidence type="ECO:0000313" key="3">
    <source>
        <dbReference type="Proteomes" id="UP000217250"/>
    </source>
</evidence>
<dbReference type="OrthoDB" id="1146489at2"/>
<feature type="signal peptide" evidence="1">
    <location>
        <begin position="1"/>
        <end position="18"/>
    </location>
</feature>
<sequence length="607" mass="70992">MRICILSFFFFFSCTALAQGSVVTGEFKQEYRTINLYGNIRKALFVLEKGNVYFLEDRAYFLKLSPLDAKRLGTSLILLIPLFGDKITYKYDIPISFEILPIPNAPDVYYTKKAFYTDEQGKKITLSYPEELPLSPMEKIKKGIPIYYEEINNNDDFRDIPQWIEALSSKQKVTTIGTIVWDGVDKDGKMVGGYDEFKEQELMSELAQEKLSSLSYLLKTIVPLPEELTQEAWRKWWQRFQNYSFPLVKHLPAHIETFQEFIDSYRLYALDKETQKVYNLAQGTEYYPVPELLVFDVQNDKVERGRIYSEEQPDATAFVTFYAQNDTLYTLNSHFVWAKYIPKRVNDSLFYQQIASADVAPEPNRSYRYVYYQDIEYEIVQCYTTAECMYFLVQKKDTNEFQVMTLDTKTGKIEGKIPLNPLLDNPKKLEHHTQDIATGATDNFVFQLKTEKGVYFLKCNATKLLEKTLLGKEFEWGTTYLSWGKKQYYGDMDANDTFDFYSIASPSQKHSVSSPDDIYDTQIMEQDEESVVAFYEYYDGFFSGLKMQRLDKDTHALKGESSLLYQYFPVEELSSVNTPSCLKAFKINGQWHVFFAKEKRYYWVKVK</sequence>
<protein>
    <submittedName>
        <fullName evidence="2">Uncharacterized protein</fullName>
    </submittedName>
</protein>
<feature type="chain" id="PRO_5013146042" evidence="1">
    <location>
        <begin position="19"/>
        <end position="607"/>
    </location>
</feature>
<keyword evidence="1" id="KW-0732">Signal</keyword>
<dbReference type="EMBL" id="CP022386">
    <property type="protein sequence ID" value="ATA86756.1"/>
    <property type="molecule type" value="Genomic_DNA"/>
</dbReference>
<dbReference type="GeneID" id="84808110"/>
<name>A0A250FRX4_9FLAO</name>
<accession>A0A250FRX4</accession>
<gene>
    <name evidence="2" type="ORF">CGC50_06000</name>
</gene>
<dbReference type="KEGG" id="cgh:CGC50_06000"/>
<evidence type="ECO:0000256" key="1">
    <source>
        <dbReference type="SAM" id="SignalP"/>
    </source>
</evidence>